<keyword evidence="5" id="KW-0457">Lysine biosynthesis</keyword>
<comment type="similarity">
    <text evidence="2">Belongs to the diaminopimelate epimerase family.</text>
</comment>
<evidence type="ECO:0000256" key="4">
    <source>
        <dbReference type="ARBA" id="ARBA00022605"/>
    </source>
</evidence>
<evidence type="ECO:0000256" key="1">
    <source>
        <dbReference type="ARBA" id="ARBA00005196"/>
    </source>
</evidence>
<proteinExistence type="inferred from homology"/>
<dbReference type="InterPro" id="IPR018510">
    <property type="entry name" value="DAP_epimerase_AS"/>
</dbReference>
<dbReference type="Proteomes" id="UP000663855">
    <property type="component" value="Unassembled WGS sequence"/>
</dbReference>
<dbReference type="PROSITE" id="PS01326">
    <property type="entry name" value="DAP_EPIMERASE"/>
    <property type="match status" value="1"/>
</dbReference>
<dbReference type="Proteomes" id="UP000663824">
    <property type="component" value="Unassembled WGS sequence"/>
</dbReference>
<evidence type="ECO:0000313" key="8">
    <source>
        <dbReference type="EMBL" id="CAF1385839.1"/>
    </source>
</evidence>
<dbReference type="GO" id="GO:0008837">
    <property type="term" value="F:diaminopimelate epimerase activity"/>
    <property type="evidence" value="ECO:0007669"/>
    <property type="project" value="UniProtKB-EC"/>
</dbReference>
<evidence type="ECO:0000313" key="11">
    <source>
        <dbReference type="Proteomes" id="UP000663855"/>
    </source>
</evidence>
<comment type="caution">
    <text evidence="8">The sequence shown here is derived from an EMBL/GenBank/DDBJ whole genome shotgun (WGS) entry which is preliminary data.</text>
</comment>
<comment type="pathway">
    <text evidence="1">Amino-acid biosynthesis; L-lysine biosynthesis via DAP pathway; DL-2,6-diaminopimelate from LL-2,6-diaminopimelate: step 1/1.</text>
</comment>
<dbReference type="GO" id="GO:0005829">
    <property type="term" value="C:cytosol"/>
    <property type="evidence" value="ECO:0007669"/>
    <property type="project" value="TreeGrafter"/>
</dbReference>
<evidence type="ECO:0000256" key="3">
    <source>
        <dbReference type="ARBA" id="ARBA00013080"/>
    </source>
</evidence>
<dbReference type="PANTHER" id="PTHR31689">
    <property type="entry name" value="DIAMINOPIMELATE EPIMERASE, CHLOROPLASTIC"/>
    <property type="match status" value="1"/>
</dbReference>
<dbReference type="Pfam" id="PF01678">
    <property type="entry name" value="DAP_epimerase"/>
    <property type="match status" value="1"/>
</dbReference>
<dbReference type="EMBL" id="CAJNRE010008233">
    <property type="protein sequence ID" value="CAF2071530.1"/>
    <property type="molecule type" value="Genomic_DNA"/>
</dbReference>
<keyword evidence="6" id="KW-0413">Isomerase</keyword>
<dbReference type="Gene3D" id="3.10.310.10">
    <property type="entry name" value="Diaminopimelate Epimerase, Chain A, domain 1"/>
    <property type="match status" value="2"/>
</dbReference>
<reference evidence="8" key="1">
    <citation type="submission" date="2021-02" db="EMBL/GenBank/DDBJ databases">
        <authorList>
            <person name="Nowell W R."/>
        </authorList>
    </citation>
    <scope>NUCLEOTIDE SEQUENCE</scope>
</reference>
<dbReference type="GO" id="GO:0009089">
    <property type="term" value="P:lysine biosynthetic process via diaminopimelate"/>
    <property type="evidence" value="ECO:0007669"/>
    <property type="project" value="UniProtKB-UniPathway"/>
</dbReference>
<keyword evidence="4" id="KW-0028">Amino-acid biosynthesis</keyword>
<dbReference type="AlphaFoldDB" id="A0A815JTH9"/>
<name>A0A815JTH9_9BILA</name>
<organism evidence="8 11">
    <name type="scientific">Rotaria magnacalcarata</name>
    <dbReference type="NCBI Taxonomy" id="392030"/>
    <lineage>
        <taxon>Eukaryota</taxon>
        <taxon>Metazoa</taxon>
        <taxon>Spiralia</taxon>
        <taxon>Gnathifera</taxon>
        <taxon>Rotifera</taxon>
        <taxon>Eurotatoria</taxon>
        <taxon>Bdelloidea</taxon>
        <taxon>Philodinida</taxon>
        <taxon>Philodinidae</taxon>
        <taxon>Rotaria</taxon>
    </lineage>
</organism>
<protein>
    <recommendedName>
        <fullName evidence="3">diaminopimelate epimerase</fullName>
        <ecNumber evidence="3">5.1.1.7</ecNumber>
    </recommendedName>
</protein>
<dbReference type="PANTHER" id="PTHR31689:SF0">
    <property type="entry name" value="DIAMINOPIMELATE EPIMERASE"/>
    <property type="match status" value="1"/>
</dbReference>
<dbReference type="UniPathway" id="UPA00034">
    <property type="reaction ID" value="UER00025"/>
</dbReference>
<evidence type="ECO:0000313" key="9">
    <source>
        <dbReference type="EMBL" id="CAF2071530.1"/>
    </source>
</evidence>
<sequence>MLIEVEHWSGAGNRFVIVDKRQISINSQWNILVNSLCKRKNLPDAEGLLVLLEKNKNNSTCKYDFYNPDGSTGIMCGNGARCAVRHANLTDNVHLNDIELILNGCSYRAKLFDNDRVALELPLYEELRFIDSWIYVNVGSHHIVIDARSIIQSLDEFHQFDIIKFANENLNSYREKTKIRNLNLNLAYLDDVDQSMIYLRTYENGVYDETQACGTGAVSTAVGFWRKNIIKNTTIHLMPKSQRLLIVHLKFDNNQESILGMILEGDARQDAPVTQFDIKSMKYQ</sequence>
<dbReference type="EMBL" id="CAJOBI010036444">
    <property type="protein sequence ID" value="CAF4302229.1"/>
    <property type="molecule type" value="Genomic_DNA"/>
</dbReference>
<accession>A0A815JTH9</accession>
<dbReference type="EC" id="5.1.1.7" evidence="3"/>
<dbReference type="InterPro" id="IPR001653">
    <property type="entry name" value="DAP_epimerase_DapF"/>
</dbReference>
<gene>
    <name evidence="8" type="ORF">CJN711_LOCUS21189</name>
    <name evidence="9" type="ORF">MBJ925_LOCUS16805</name>
    <name evidence="10" type="ORF">SMN809_LOCUS26157</name>
</gene>
<comment type="catalytic activity">
    <reaction evidence="7">
        <text>(2S,6S)-2,6-diaminopimelate = meso-2,6-diaminopimelate</text>
        <dbReference type="Rhea" id="RHEA:15393"/>
        <dbReference type="ChEBI" id="CHEBI:57609"/>
        <dbReference type="ChEBI" id="CHEBI:57791"/>
        <dbReference type="EC" id="5.1.1.7"/>
    </reaction>
</comment>
<dbReference type="SUPFAM" id="SSF54506">
    <property type="entry name" value="Diaminopimelate epimerase-like"/>
    <property type="match status" value="2"/>
</dbReference>
<evidence type="ECO:0000256" key="7">
    <source>
        <dbReference type="ARBA" id="ARBA00051712"/>
    </source>
</evidence>
<evidence type="ECO:0000256" key="2">
    <source>
        <dbReference type="ARBA" id="ARBA00010219"/>
    </source>
</evidence>
<evidence type="ECO:0000256" key="5">
    <source>
        <dbReference type="ARBA" id="ARBA00023154"/>
    </source>
</evidence>
<evidence type="ECO:0000256" key="6">
    <source>
        <dbReference type="ARBA" id="ARBA00023235"/>
    </source>
</evidence>
<dbReference type="EMBL" id="CAJNOV010010041">
    <property type="protein sequence ID" value="CAF1385839.1"/>
    <property type="molecule type" value="Genomic_DNA"/>
</dbReference>
<dbReference type="Proteomes" id="UP000676336">
    <property type="component" value="Unassembled WGS sequence"/>
</dbReference>
<evidence type="ECO:0000313" key="10">
    <source>
        <dbReference type="EMBL" id="CAF4302229.1"/>
    </source>
</evidence>